<comment type="similarity">
    <text evidence="3">Belongs to the complement C6/C7/C8/C9 family.</text>
</comment>
<organism evidence="11 12">
    <name type="scientific">Seriola lalandi dorsalis</name>
    <dbReference type="NCBI Taxonomy" id="1841481"/>
    <lineage>
        <taxon>Eukaryota</taxon>
        <taxon>Metazoa</taxon>
        <taxon>Chordata</taxon>
        <taxon>Craniata</taxon>
        <taxon>Vertebrata</taxon>
        <taxon>Euteleostomi</taxon>
        <taxon>Actinopterygii</taxon>
        <taxon>Neopterygii</taxon>
        <taxon>Teleostei</taxon>
        <taxon>Neoteleostei</taxon>
        <taxon>Acanthomorphata</taxon>
        <taxon>Carangaria</taxon>
        <taxon>Carangiformes</taxon>
        <taxon>Carangidae</taxon>
        <taxon>Seriola</taxon>
    </lineage>
</organism>
<keyword evidence="5" id="KW-0204">Cytolysis</keyword>
<keyword evidence="4" id="KW-0964">Secreted</keyword>
<dbReference type="GeneTree" id="ENSGT00530000063725"/>
<evidence type="ECO:0000259" key="9">
    <source>
        <dbReference type="PROSITE" id="PS50004"/>
    </source>
</evidence>
<keyword evidence="12" id="KW-1185">Reference proteome</keyword>
<dbReference type="Ensembl" id="ENSSLDT00000020780.1">
    <property type="protein sequence ID" value="ENSSLDP00000020110.1"/>
    <property type="gene ID" value="ENSSLDG00000015653.1"/>
</dbReference>
<evidence type="ECO:0000256" key="4">
    <source>
        <dbReference type="ARBA" id="ARBA00022525"/>
    </source>
</evidence>
<dbReference type="GO" id="GO:0051607">
    <property type="term" value="P:defense response to virus"/>
    <property type="evidence" value="ECO:0007669"/>
    <property type="project" value="TreeGrafter"/>
</dbReference>
<dbReference type="GO" id="GO:0001771">
    <property type="term" value="P:immunological synapse formation"/>
    <property type="evidence" value="ECO:0007669"/>
    <property type="project" value="TreeGrafter"/>
</dbReference>
<dbReference type="GO" id="GO:0001913">
    <property type="term" value="P:T cell mediated cytotoxicity"/>
    <property type="evidence" value="ECO:0007669"/>
    <property type="project" value="TreeGrafter"/>
</dbReference>
<keyword evidence="8" id="KW-0732">Signal</keyword>
<dbReference type="GO" id="GO:0022829">
    <property type="term" value="F:wide pore channel activity"/>
    <property type="evidence" value="ECO:0007669"/>
    <property type="project" value="TreeGrafter"/>
</dbReference>
<protein>
    <submittedName>
        <fullName evidence="11">Perforin-1-like</fullName>
    </submittedName>
</protein>
<proteinExistence type="inferred from homology"/>
<dbReference type="PROSITE" id="PS00279">
    <property type="entry name" value="MACPF_1"/>
    <property type="match status" value="1"/>
</dbReference>
<feature type="signal peptide" evidence="8">
    <location>
        <begin position="1"/>
        <end position="27"/>
    </location>
</feature>
<dbReference type="Pfam" id="PF00168">
    <property type="entry name" value="C2"/>
    <property type="match status" value="1"/>
</dbReference>
<dbReference type="Proteomes" id="UP000261360">
    <property type="component" value="Unplaced"/>
</dbReference>
<feature type="domain" description="MACPF" evidence="10">
    <location>
        <begin position="32"/>
        <end position="356"/>
    </location>
</feature>
<evidence type="ECO:0000256" key="7">
    <source>
        <dbReference type="ARBA" id="ARBA00023157"/>
    </source>
</evidence>
<dbReference type="PANTHER" id="PTHR46096:SF1">
    <property type="entry name" value="PERFORIN 1.5"/>
    <property type="match status" value="1"/>
</dbReference>
<keyword evidence="6" id="KW-0472">Membrane</keyword>
<evidence type="ECO:0000313" key="12">
    <source>
        <dbReference type="Proteomes" id="UP000261360"/>
    </source>
</evidence>
<feature type="domain" description="C2" evidence="9">
    <location>
        <begin position="355"/>
        <end position="473"/>
    </location>
</feature>
<evidence type="ECO:0000256" key="1">
    <source>
        <dbReference type="ARBA" id="ARBA00004370"/>
    </source>
</evidence>
<dbReference type="PROSITE" id="PS51412">
    <property type="entry name" value="MACPF_2"/>
    <property type="match status" value="1"/>
</dbReference>
<dbReference type="SMART" id="SM00239">
    <property type="entry name" value="C2"/>
    <property type="match status" value="1"/>
</dbReference>
<dbReference type="AlphaFoldDB" id="A0A3B4XPH0"/>
<reference evidence="11" key="1">
    <citation type="submission" date="2025-08" db="UniProtKB">
        <authorList>
            <consortium name="Ensembl"/>
        </authorList>
    </citation>
    <scope>IDENTIFICATION</scope>
</reference>
<dbReference type="InterPro" id="IPR035892">
    <property type="entry name" value="C2_domain_sf"/>
</dbReference>
<comment type="subcellular location">
    <subcellularLocation>
        <location evidence="1">Membrane</location>
    </subcellularLocation>
    <subcellularLocation>
        <location evidence="2">Secreted</location>
    </subcellularLocation>
</comment>
<evidence type="ECO:0000256" key="5">
    <source>
        <dbReference type="ARBA" id="ARBA00022852"/>
    </source>
</evidence>
<evidence type="ECO:0000256" key="3">
    <source>
        <dbReference type="ARBA" id="ARBA00009214"/>
    </source>
</evidence>
<dbReference type="InterPro" id="IPR052784">
    <property type="entry name" value="Perforin-1_pore-forming"/>
</dbReference>
<dbReference type="InterPro" id="IPR020864">
    <property type="entry name" value="MACPF"/>
</dbReference>
<evidence type="ECO:0000256" key="2">
    <source>
        <dbReference type="ARBA" id="ARBA00004613"/>
    </source>
</evidence>
<dbReference type="InterPro" id="IPR020863">
    <property type="entry name" value="MACPF_CS"/>
</dbReference>
<evidence type="ECO:0000313" key="11">
    <source>
        <dbReference type="Ensembl" id="ENSSLDP00000020110.1"/>
    </source>
</evidence>
<sequence length="499" mass="56325">GSSSINKEKVFFCNLLLLLSHHSPVRSCRTGSGRKCESAPFVPGYDLAGEGFDVVSLQRKGAYMVDVRTYLTPRGTCTLCRNPLQGNMLQKVHLNQQSTITGFSSGYVLQYVISIMPCNTFLIIILSGLDLQENVTAHLTLGGSCSSACKFATERSKEDRYTFSLHKITCSHYSYRVPTKPILSTEFSRDLDLLPTSYRPYTKARYRRLIETYGTHYIYKVYLGGRLRRVTAARTCLSSLNRFSSLEVHAAKSNLNTYPAFKSCQKLHDFKSGLHQHHTEVIGGRGWVGEFAIDRNDSLGYLNWMKTLKDHPDVVEYFLIPLHELAPKRPQLKQAIEDYIKDNGVRRPNSQMSCGSGIPNLDSQCCPQQAWRGTLVVTNIQGWGLCGDFFSTTEAYAKVYYGDISHTTNVIYSNDPNWNEHLTFGKVTTNGHQMSCTCKIWDQDEFYDDLLGSCWMDLSQGTQSFTCKVDGGGFEVQYTLTCDYHLTGEKCDQYKPSPM</sequence>
<dbReference type="GO" id="GO:0031640">
    <property type="term" value="P:killing of cells of another organism"/>
    <property type="evidence" value="ECO:0007669"/>
    <property type="project" value="UniProtKB-KW"/>
</dbReference>
<dbReference type="InterPro" id="IPR000008">
    <property type="entry name" value="C2_dom"/>
</dbReference>
<dbReference type="GO" id="GO:0016020">
    <property type="term" value="C:membrane"/>
    <property type="evidence" value="ECO:0007669"/>
    <property type="project" value="UniProtKB-SubCell"/>
</dbReference>
<dbReference type="GO" id="GO:0005576">
    <property type="term" value="C:extracellular region"/>
    <property type="evidence" value="ECO:0007669"/>
    <property type="project" value="UniProtKB-SubCell"/>
</dbReference>
<feature type="chain" id="PRO_5017428328" evidence="8">
    <location>
        <begin position="28"/>
        <end position="499"/>
    </location>
</feature>
<dbReference type="Gene3D" id="2.60.40.150">
    <property type="entry name" value="C2 domain"/>
    <property type="match status" value="1"/>
</dbReference>
<dbReference type="Pfam" id="PF01823">
    <property type="entry name" value="MACPF"/>
    <property type="match status" value="1"/>
</dbReference>
<dbReference type="SMART" id="SM00457">
    <property type="entry name" value="MACPF"/>
    <property type="match status" value="1"/>
</dbReference>
<keyword evidence="7" id="KW-1015">Disulfide bond</keyword>
<evidence type="ECO:0000256" key="8">
    <source>
        <dbReference type="SAM" id="SignalP"/>
    </source>
</evidence>
<dbReference type="PROSITE" id="PS50004">
    <property type="entry name" value="C2"/>
    <property type="match status" value="1"/>
</dbReference>
<name>A0A3B4XPH0_SERLL</name>
<evidence type="ECO:0000256" key="6">
    <source>
        <dbReference type="ARBA" id="ARBA00023136"/>
    </source>
</evidence>
<dbReference type="SUPFAM" id="SSF49562">
    <property type="entry name" value="C2 domain (Calcium/lipid-binding domain, CaLB)"/>
    <property type="match status" value="1"/>
</dbReference>
<accession>A0A3B4XPH0</accession>
<dbReference type="PANTHER" id="PTHR46096">
    <property type="entry name" value="PERFORIN-1"/>
    <property type="match status" value="1"/>
</dbReference>
<reference evidence="11" key="2">
    <citation type="submission" date="2025-09" db="UniProtKB">
        <authorList>
            <consortium name="Ensembl"/>
        </authorList>
    </citation>
    <scope>IDENTIFICATION</scope>
</reference>
<evidence type="ECO:0000259" key="10">
    <source>
        <dbReference type="PROSITE" id="PS51412"/>
    </source>
</evidence>